<proteinExistence type="predicted"/>
<dbReference type="PANTHER" id="PTHR11945">
    <property type="entry name" value="MADS BOX PROTEIN"/>
    <property type="match status" value="1"/>
</dbReference>
<evidence type="ECO:0000259" key="6">
    <source>
        <dbReference type="PROSITE" id="PS50066"/>
    </source>
</evidence>
<comment type="subcellular location">
    <subcellularLocation>
        <location evidence="1">Nucleus</location>
    </subcellularLocation>
</comment>
<dbReference type="InterPro" id="IPR036879">
    <property type="entry name" value="TF_MADSbox_sf"/>
</dbReference>
<dbReference type="GO" id="GO:0000978">
    <property type="term" value="F:RNA polymerase II cis-regulatory region sequence-specific DNA binding"/>
    <property type="evidence" value="ECO:0007669"/>
    <property type="project" value="TreeGrafter"/>
</dbReference>
<dbReference type="CDD" id="cd00265">
    <property type="entry name" value="MADS_MEF2_like"/>
    <property type="match status" value="1"/>
</dbReference>
<keyword evidence="4" id="KW-0804">Transcription</keyword>
<dbReference type="GO" id="GO:0046983">
    <property type="term" value="F:protein dimerization activity"/>
    <property type="evidence" value="ECO:0007669"/>
    <property type="project" value="InterPro"/>
</dbReference>
<dbReference type="KEGG" id="qsa:O6P43_011853"/>
<protein>
    <submittedName>
        <fullName evidence="7">Agamous-like MADS-box protein</fullName>
    </submittedName>
</protein>
<dbReference type="Pfam" id="PF00319">
    <property type="entry name" value="SRF-TF"/>
    <property type="match status" value="1"/>
</dbReference>
<dbReference type="AlphaFoldDB" id="A0AAD7M2R0"/>
<dbReference type="Gene3D" id="3.40.1810.10">
    <property type="entry name" value="Transcription factor, MADS-box"/>
    <property type="match status" value="1"/>
</dbReference>
<keyword evidence="3" id="KW-0238">DNA-binding</keyword>
<evidence type="ECO:0000313" key="8">
    <source>
        <dbReference type="Proteomes" id="UP001163823"/>
    </source>
</evidence>
<keyword evidence="8" id="KW-1185">Reference proteome</keyword>
<dbReference type="GO" id="GO:0045944">
    <property type="term" value="P:positive regulation of transcription by RNA polymerase II"/>
    <property type="evidence" value="ECO:0007669"/>
    <property type="project" value="InterPro"/>
</dbReference>
<dbReference type="PROSITE" id="PS50066">
    <property type="entry name" value="MADS_BOX_2"/>
    <property type="match status" value="1"/>
</dbReference>
<dbReference type="PRINTS" id="PR00404">
    <property type="entry name" value="MADSDOMAIN"/>
</dbReference>
<accession>A0AAD7M2R0</accession>
<dbReference type="InterPro" id="IPR002100">
    <property type="entry name" value="TF_MADSbox"/>
</dbReference>
<dbReference type="GO" id="GO:0000981">
    <property type="term" value="F:DNA-binding transcription factor activity, RNA polymerase II-specific"/>
    <property type="evidence" value="ECO:0007669"/>
    <property type="project" value="TreeGrafter"/>
</dbReference>
<dbReference type="FunFam" id="3.40.1810.10:FF:000006">
    <property type="entry name" value="Agamous-like MADS-box protein AGL62"/>
    <property type="match status" value="1"/>
</dbReference>
<feature type="domain" description="MADS-box" evidence="6">
    <location>
        <begin position="6"/>
        <end position="66"/>
    </location>
</feature>
<dbReference type="SMART" id="SM00432">
    <property type="entry name" value="MADS"/>
    <property type="match status" value="1"/>
</dbReference>
<dbReference type="EMBL" id="JARAOO010000005">
    <property type="protein sequence ID" value="KAJ7967615.1"/>
    <property type="molecule type" value="Genomic_DNA"/>
</dbReference>
<dbReference type="InterPro" id="IPR033896">
    <property type="entry name" value="MEF2-like_N"/>
</dbReference>
<dbReference type="Proteomes" id="UP001163823">
    <property type="component" value="Chromosome 5"/>
</dbReference>
<evidence type="ECO:0000256" key="5">
    <source>
        <dbReference type="ARBA" id="ARBA00023242"/>
    </source>
</evidence>
<comment type="caution">
    <text evidence="7">The sequence shown here is derived from an EMBL/GenBank/DDBJ whole genome shotgun (WGS) entry which is preliminary data.</text>
</comment>
<evidence type="ECO:0000256" key="1">
    <source>
        <dbReference type="ARBA" id="ARBA00004123"/>
    </source>
</evidence>
<reference evidence="7" key="1">
    <citation type="journal article" date="2023" name="Science">
        <title>Elucidation of the pathway for biosynthesis of saponin adjuvants from the soapbark tree.</title>
        <authorList>
            <person name="Reed J."/>
            <person name="Orme A."/>
            <person name="El-Demerdash A."/>
            <person name="Owen C."/>
            <person name="Martin L.B.B."/>
            <person name="Misra R.C."/>
            <person name="Kikuchi S."/>
            <person name="Rejzek M."/>
            <person name="Martin A.C."/>
            <person name="Harkess A."/>
            <person name="Leebens-Mack J."/>
            <person name="Louveau T."/>
            <person name="Stephenson M.J."/>
            <person name="Osbourn A."/>
        </authorList>
    </citation>
    <scope>NUCLEOTIDE SEQUENCE</scope>
    <source>
        <strain evidence="7">S10</strain>
    </source>
</reference>
<dbReference type="PANTHER" id="PTHR11945:SF776">
    <property type="entry name" value="AGAMOUS-LIKE 50-RELATED"/>
    <property type="match status" value="1"/>
</dbReference>
<evidence type="ECO:0000313" key="7">
    <source>
        <dbReference type="EMBL" id="KAJ7967615.1"/>
    </source>
</evidence>
<evidence type="ECO:0000256" key="2">
    <source>
        <dbReference type="ARBA" id="ARBA00023015"/>
    </source>
</evidence>
<name>A0AAD7M2R0_QUISA</name>
<sequence length="145" mass="16480">MPRCPRGRRKIKMAKMENESNLQVTFSKRRTSLFNKASELSTLCDAEVGVIVFSPSDKVYSFGHPSLEAVTHRFLTGNPPAPTDFSGTEVFIQAQRNASLFQLNKQLSRVLTELDEARKEGEEIDKMTKVRNGFFLLVHENLFNN</sequence>
<evidence type="ECO:0000256" key="3">
    <source>
        <dbReference type="ARBA" id="ARBA00023125"/>
    </source>
</evidence>
<organism evidence="7 8">
    <name type="scientific">Quillaja saponaria</name>
    <name type="common">Soap bark tree</name>
    <dbReference type="NCBI Taxonomy" id="32244"/>
    <lineage>
        <taxon>Eukaryota</taxon>
        <taxon>Viridiplantae</taxon>
        <taxon>Streptophyta</taxon>
        <taxon>Embryophyta</taxon>
        <taxon>Tracheophyta</taxon>
        <taxon>Spermatophyta</taxon>
        <taxon>Magnoliopsida</taxon>
        <taxon>eudicotyledons</taxon>
        <taxon>Gunneridae</taxon>
        <taxon>Pentapetalae</taxon>
        <taxon>rosids</taxon>
        <taxon>fabids</taxon>
        <taxon>Fabales</taxon>
        <taxon>Quillajaceae</taxon>
        <taxon>Quillaja</taxon>
    </lineage>
</organism>
<gene>
    <name evidence="7" type="ORF">O6P43_011853</name>
</gene>
<keyword evidence="5" id="KW-0539">Nucleus</keyword>
<dbReference type="GO" id="GO:0005634">
    <property type="term" value="C:nucleus"/>
    <property type="evidence" value="ECO:0007669"/>
    <property type="project" value="UniProtKB-SubCell"/>
</dbReference>
<keyword evidence="2" id="KW-0805">Transcription regulation</keyword>
<dbReference type="SUPFAM" id="SSF55455">
    <property type="entry name" value="SRF-like"/>
    <property type="match status" value="1"/>
</dbReference>
<evidence type="ECO:0000256" key="4">
    <source>
        <dbReference type="ARBA" id="ARBA00023163"/>
    </source>
</evidence>